<accession>A0A8H6S4S1</accession>
<protein>
    <submittedName>
        <fullName evidence="2">F-box domain-containing protein</fullName>
    </submittedName>
</protein>
<name>A0A8H6S4S1_9AGAR</name>
<evidence type="ECO:0000256" key="1">
    <source>
        <dbReference type="SAM" id="MobiDB-lite"/>
    </source>
</evidence>
<evidence type="ECO:0000313" key="3">
    <source>
        <dbReference type="Proteomes" id="UP000636479"/>
    </source>
</evidence>
<dbReference type="OrthoDB" id="2786563at2759"/>
<dbReference type="RefSeq" id="XP_037214758.1">
    <property type="nucleotide sequence ID" value="XM_037368790.1"/>
</dbReference>
<proteinExistence type="predicted"/>
<sequence length="638" mass="71199">MESASHMPTFPAPHLPDEIISEILAPALDVDDDLFTQSLGTGRHSPFVRFSESPSAYLVVCKAWLRVATPLLYNVVIIRSKGQAQALAAVLSNNPLLGSFIRKLRVEGGYGASMYKVLTNAPNITDLFLAFNMYSADKTDGLCRGLERVNPRRVILDTGEYRSNNATLELGDALVAAIPKWDRFVCLDIAAAHTSLPFIPCAIAASRTLTHIVVGSCYEATSVYTHSTQCPLRILEIKSKRFEWSMFTLSYLHDLEEKFKTGGRAIELRRPADINETPRPSVSSTRNIDIMVVRKKPDPCYRPMADVAFDVQKRIWSSIFYFALSDSGWPPAWRARNRQPHNLLLVSKLFLAAGSRWVYQNVVLRSFRDWPLLARTLDSNLAYARYIHSVSLTNPSICVADQDHNAFLDALLRIVLPSLRHLKFHCAIASYCHWLFLIHGHHLITLRVSVNTLRAMRNDPGRVAGSEVSSPAASVFDLCPNLTHMTLDSSDKYSSSVATIDLLATQNAHRALHTLTFCIFYSANRDHGREWAPFFAELAARVIPRCLPTLRDVVLDAHFEWPTAERDIGRNPWVGIADDLIAAGVRVKNRNGTRWRSRLKTAGGRRTARASTQSKGSASPTQTRRLRLGTRAAGAIEG</sequence>
<keyword evidence="3" id="KW-1185">Reference proteome</keyword>
<comment type="caution">
    <text evidence="2">The sequence shown here is derived from an EMBL/GenBank/DDBJ whole genome shotgun (WGS) entry which is preliminary data.</text>
</comment>
<dbReference type="GeneID" id="59351306"/>
<evidence type="ECO:0000313" key="2">
    <source>
        <dbReference type="EMBL" id="KAF7292031.1"/>
    </source>
</evidence>
<dbReference type="Proteomes" id="UP000636479">
    <property type="component" value="Unassembled WGS sequence"/>
</dbReference>
<reference evidence="2" key="1">
    <citation type="submission" date="2020-05" db="EMBL/GenBank/DDBJ databases">
        <title>Mycena genomes resolve the evolution of fungal bioluminescence.</title>
        <authorList>
            <person name="Tsai I.J."/>
        </authorList>
    </citation>
    <scope>NUCLEOTIDE SEQUENCE</scope>
    <source>
        <strain evidence="2">171206Taipei</strain>
    </source>
</reference>
<gene>
    <name evidence="2" type="ORF">MIND_01229100</name>
</gene>
<dbReference type="EMBL" id="JACAZF010000012">
    <property type="protein sequence ID" value="KAF7292031.1"/>
    <property type="molecule type" value="Genomic_DNA"/>
</dbReference>
<feature type="region of interest" description="Disordered" evidence="1">
    <location>
        <begin position="599"/>
        <end position="624"/>
    </location>
</feature>
<dbReference type="AlphaFoldDB" id="A0A8H6S4S1"/>
<organism evidence="2 3">
    <name type="scientific">Mycena indigotica</name>
    <dbReference type="NCBI Taxonomy" id="2126181"/>
    <lineage>
        <taxon>Eukaryota</taxon>
        <taxon>Fungi</taxon>
        <taxon>Dikarya</taxon>
        <taxon>Basidiomycota</taxon>
        <taxon>Agaricomycotina</taxon>
        <taxon>Agaricomycetes</taxon>
        <taxon>Agaricomycetidae</taxon>
        <taxon>Agaricales</taxon>
        <taxon>Marasmiineae</taxon>
        <taxon>Mycenaceae</taxon>
        <taxon>Mycena</taxon>
    </lineage>
</organism>
<feature type="compositionally biased region" description="Polar residues" evidence="1">
    <location>
        <begin position="609"/>
        <end position="622"/>
    </location>
</feature>